<dbReference type="Proteomes" id="UP000811246">
    <property type="component" value="Chromosome 9"/>
</dbReference>
<proteinExistence type="predicted"/>
<dbReference type="AlphaFoldDB" id="A0A922J8W8"/>
<dbReference type="InterPro" id="IPR006462">
    <property type="entry name" value="MS5"/>
</dbReference>
<evidence type="ECO:0000313" key="2">
    <source>
        <dbReference type="Proteomes" id="UP000811246"/>
    </source>
</evidence>
<dbReference type="InterPro" id="IPR006525">
    <property type="entry name" value="Cystatin-related_pln"/>
</dbReference>
<dbReference type="NCBIfam" id="TIGR01638">
    <property type="entry name" value="Atha_cystat_rel"/>
    <property type="match status" value="1"/>
</dbReference>
<dbReference type="EMBL" id="CM031833">
    <property type="protein sequence ID" value="KAG6696234.1"/>
    <property type="molecule type" value="Genomic_DNA"/>
</dbReference>
<protein>
    <submittedName>
        <fullName evidence="1">Uncharacterized protein</fullName>
    </submittedName>
</protein>
<gene>
    <name evidence="1" type="ORF">I3842_09G137700</name>
</gene>
<sequence>METGEMGLVELFGYDKELSLIPPPDISSHHCGYQDDECEDMTEEEYCSYRDQVLKTDGFDVDRIPGVSCFHQIEPCNVDKKTWDYEGYSRLAIEEYNFRFKDANAGLEFVKVLKAMGQAANAMRLYLTLEARDLADGGETKIYQAVVLSGITEDTVSSFRLKPPEDEKGCSHGKEWFWEDHLCSGLIC</sequence>
<name>A0A922J8W8_CARIL</name>
<dbReference type="PANTHER" id="PTHR31260">
    <property type="entry name" value="CYSTATIN/MONELLIN SUPERFAMILY PROTEIN"/>
    <property type="match status" value="1"/>
</dbReference>
<accession>A0A922J8W8</accession>
<evidence type="ECO:0000313" key="1">
    <source>
        <dbReference type="EMBL" id="KAG6696234.1"/>
    </source>
</evidence>
<dbReference type="EMBL" id="CM031833">
    <property type="protein sequence ID" value="KAG6696233.1"/>
    <property type="molecule type" value="Genomic_DNA"/>
</dbReference>
<comment type="caution">
    <text evidence="1">The sequence shown here is derived from an EMBL/GenBank/DDBJ whole genome shotgun (WGS) entry which is preliminary data.</text>
</comment>
<reference evidence="1" key="1">
    <citation type="submission" date="2021-01" db="EMBL/GenBank/DDBJ databases">
        <authorList>
            <person name="Lovell J.T."/>
            <person name="Bentley N."/>
            <person name="Bhattarai G."/>
            <person name="Jenkins J.W."/>
            <person name="Sreedasyam A."/>
            <person name="Alarcon Y."/>
            <person name="Bock C."/>
            <person name="Boston L."/>
            <person name="Carlson J."/>
            <person name="Cervantes K."/>
            <person name="Clermont K."/>
            <person name="Krom N."/>
            <person name="Kubenka K."/>
            <person name="Mamidi S."/>
            <person name="Mattison C."/>
            <person name="Monteros M."/>
            <person name="Pisani C."/>
            <person name="Plott C."/>
            <person name="Rajasekar S."/>
            <person name="Rhein H.S."/>
            <person name="Rohla C."/>
            <person name="Song M."/>
            <person name="Hilaire R.S."/>
            <person name="Shu S."/>
            <person name="Wells L."/>
            <person name="Wang X."/>
            <person name="Webber J."/>
            <person name="Heerema R.J."/>
            <person name="Klein P."/>
            <person name="Conner P."/>
            <person name="Grauke L."/>
            <person name="Grimwood J."/>
            <person name="Schmutz J."/>
            <person name="Randall J.J."/>
        </authorList>
    </citation>
    <scope>NUCLEOTIDE SEQUENCE</scope>
    <source>
        <tissue evidence="1">Leaf</tissue>
    </source>
</reference>
<organism evidence="1 2">
    <name type="scientific">Carya illinoinensis</name>
    <name type="common">Pecan</name>
    <dbReference type="NCBI Taxonomy" id="32201"/>
    <lineage>
        <taxon>Eukaryota</taxon>
        <taxon>Viridiplantae</taxon>
        <taxon>Streptophyta</taxon>
        <taxon>Embryophyta</taxon>
        <taxon>Tracheophyta</taxon>
        <taxon>Spermatophyta</taxon>
        <taxon>Magnoliopsida</taxon>
        <taxon>eudicotyledons</taxon>
        <taxon>Gunneridae</taxon>
        <taxon>Pentapetalae</taxon>
        <taxon>rosids</taxon>
        <taxon>fabids</taxon>
        <taxon>Fagales</taxon>
        <taxon>Juglandaceae</taxon>
        <taxon>Carya</taxon>
    </lineage>
</organism>
<dbReference type="PANTHER" id="PTHR31260:SF69">
    <property type="entry name" value="CYSTATIN_MONELLIN SUPERFAMILY PROTEIN"/>
    <property type="match status" value="1"/>
</dbReference>